<dbReference type="InterPro" id="IPR011701">
    <property type="entry name" value="MFS"/>
</dbReference>
<dbReference type="Pfam" id="PF07690">
    <property type="entry name" value="MFS_1"/>
    <property type="match status" value="2"/>
</dbReference>
<dbReference type="InterPro" id="IPR050327">
    <property type="entry name" value="Proton-linked_MCT"/>
</dbReference>
<evidence type="ECO:0000256" key="1">
    <source>
        <dbReference type="SAM" id="MobiDB-lite"/>
    </source>
</evidence>
<feature type="transmembrane region" description="Helical" evidence="2">
    <location>
        <begin position="580"/>
        <end position="600"/>
    </location>
</feature>
<organism evidence="3 4">
    <name type="scientific">Candidula unifasciata</name>
    <dbReference type="NCBI Taxonomy" id="100452"/>
    <lineage>
        <taxon>Eukaryota</taxon>
        <taxon>Metazoa</taxon>
        <taxon>Spiralia</taxon>
        <taxon>Lophotrochozoa</taxon>
        <taxon>Mollusca</taxon>
        <taxon>Gastropoda</taxon>
        <taxon>Heterobranchia</taxon>
        <taxon>Euthyneura</taxon>
        <taxon>Panpulmonata</taxon>
        <taxon>Eupulmonata</taxon>
        <taxon>Stylommatophora</taxon>
        <taxon>Helicina</taxon>
        <taxon>Helicoidea</taxon>
        <taxon>Geomitridae</taxon>
        <taxon>Candidula</taxon>
    </lineage>
</organism>
<feature type="transmembrane region" description="Helical" evidence="2">
    <location>
        <begin position="78"/>
        <end position="102"/>
    </location>
</feature>
<evidence type="ECO:0000313" key="3">
    <source>
        <dbReference type="EMBL" id="CAG5122905.1"/>
    </source>
</evidence>
<name>A0A8S3Z4H7_9EUPU</name>
<dbReference type="OrthoDB" id="6509908at2759"/>
<dbReference type="GO" id="GO:0008028">
    <property type="term" value="F:monocarboxylic acid transmembrane transporter activity"/>
    <property type="evidence" value="ECO:0007669"/>
    <property type="project" value="TreeGrafter"/>
</dbReference>
<evidence type="ECO:0008006" key="5">
    <source>
        <dbReference type="Google" id="ProtNLM"/>
    </source>
</evidence>
<dbReference type="InterPro" id="IPR036259">
    <property type="entry name" value="MFS_trans_sf"/>
</dbReference>
<feature type="transmembrane region" description="Helical" evidence="2">
    <location>
        <begin position="200"/>
        <end position="219"/>
    </location>
</feature>
<proteinExistence type="predicted"/>
<feature type="transmembrane region" description="Helical" evidence="2">
    <location>
        <begin position="673"/>
        <end position="694"/>
    </location>
</feature>
<dbReference type="Gene3D" id="1.20.1250.20">
    <property type="entry name" value="MFS general substrate transporter like domains"/>
    <property type="match status" value="2"/>
</dbReference>
<keyword evidence="2" id="KW-0472">Membrane</keyword>
<feature type="transmembrane region" description="Helical" evidence="2">
    <location>
        <begin position="552"/>
        <end position="573"/>
    </location>
</feature>
<feature type="region of interest" description="Disordered" evidence="1">
    <location>
        <begin position="1"/>
        <end position="32"/>
    </location>
</feature>
<keyword evidence="4" id="KW-1185">Reference proteome</keyword>
<dbReference type="AlphaFoldDB" id="A0A8S3Z4H7"/>
<sequence length="722" mass="78452">MTVSYDGEKGEERKKCLEDEDEEADVPVPRHPTPPDGGWGWWVVLSSFLCNMIVDGVCISFGVVTVEYQKVFNSSHAMVGWVGSSLAGCYLLVGPFVSALCARYGCRKVTMMGSVITMLGFALSTQSKSIEVLIITYGIIGGIGFGMIYLPSIVCVGHWFDKKRAFTTGIVVSGTGMGQFVFPPIASYLLTEYGWEGKNLIMAGIVLHCAVCGMTFLPLDRSFFKRNKRFKNRVEIERGAIMKALIEDKKRQRTISNGSLDNCVITRDNRLIRLDPRLLECKRNNSFIARFKRQLGFSSQSLACSKNSLQGLPSIVIDAVQQDFIKASGSPIYRPKGGKLHESHSHSQLLQKSSPVVSSDSSLLSNGVTKTSIPDVVVKDDTTWLKSLDEGITFTVTGISGMPSVTRSTSDLETSSIPSPLVQGSVISIQVIENNNTPDALRKSVRYRSGVTISTGYSSQVSEDSFASDSQLSAPQINASIDEVEFEMGRHHSIAWKCWQVLLEMFDIKLLLNPMFALLVISSFVTLLAFYIPFFHLPNKGVIVGMSEPAAAFLLSIVGITNTLGRVICGWLADRPWVNTLHFNNGALILAGVVMLMCPLCEGEAGLAIVAAILGVCMAVFVSLRSVLLVDLLGLEMLTKSFGLLILFQGIAAFIGAPIAGELIDTTGDINDCFYLAGGLTILSGLIMLPISCLKKADSGKSIPAMPRDTPINEILRLENIG</sequence>
<dbReference type="PANTHER" id="PTHR11360">
    <property type="entry name" value="MONOCARBOXYLATE TRANSPORTER"/>
    <property type="match status" value="1"/>
</dbReference>
<feature type="transmembrane region" description="Helical" evidence="2">
    <location>
        <begin position="510"/>
        <end position="532"/>
    </location>
</feature>
<comment type="caution">
    <text evidence="3">The sequence shown here is derived from an EMBL/GenBank/DDBJ whole genome shotgun (WGS) entry which is preliminary data.</text>
</comment>
<dbReference type="EMBL" id="CAJHNH020001391">
    <property type="protein sequence ID" value="CAG5122905.1"/>
    <property type="molecule type" value="Genomic_DNA"/>
</dbReference>
<dbReference type="SUPFAM" id="SSF103473">
    <property type="entry name" value="MFS general substrate transporter"/>
    <property type="match status" value="1"/>
</dbReference>
<dbReference type="PANTHER" id="PTHR11360:SF284">
    <property type="entry name" value="EG:103B4.3 PROTEIN-RELATED"/>
    <property type="match status" value="1"/>
</dbReference>
<dbReference type="Proteomes" id="UP000678393">
    <property type="component" value="Unassembled WGS sequence"/>
</dbReference>
<feature type="transmembrane region" description="Helical" evidence="2">
    <location>
        <begin position="642"/>
        <end position="661"/>
    </location>
</feature>
<evidence type="ECO:0000256" key="2">
    <source>
        <dbReference type="SAM" id="Phobius"/>
    </source>
</evidence>
<feature type="transmembrane region" description="Helical" evidence="2">
    <location>
        <begin position="606"/>
        <end position="630"/>
    </location>
</feature>
<feature type="transmembrane region" description="Helical" evidence="2">
    <location>
        <begin position="132"/>
        <end position="154"/>
    </location>
</feature>
<keyword evidence="2" id="KW-1133">Transmembrane helix</keyword>
<protein>
    <recommendedName>
        <fullName evidence="5">Major facilitator superfamily (MFS) profile domain-containing protein</fullName>
    </recommendedName>
</protein>
<gene>
    <name evidence="3" type="ORF">CUNI_LOCUS8463</name>
</gene>
<feature type="transmembrane region" description="Helical" evidence="2">
    <location>
        <begin position="39"/>
        <end position="66"/>
    </location>
</feature>
<feature type="transmembrane region" description="Helical" evidence="2">
    <location>
        <begin position="166"/>
        <end position="188"/>
    </location>
</feature>
<feature type="compositionally biased region" description="Basic and acidic residues" evidence="1">
    <location>
        <begin position="1"/>
        <end position="17"/>
    </location>
</feature>
<reference evidence="3" key="1">
    <citation type="submission" date="2021-04" db="EMBL/GenBank/DDBJ databases">
        <authorList>
            <consortium name="Molecular Ecology Group"/>
        </authorList>
    </citation>
    <scope>NUCLEOTIDE SEQUENCE</scope>
</reference>
<accession>A0A8S3Z4H7</accession>
<evidence type="ECO:0000313" key="4">
    <source>
        <dbReference type="Proteomes" id="UP000678393"/>
    </source>
</evidence>
<keyword evidence="2" id="KW-0812">Transmembrane</keyword>